<dbReference type="InterPro" id="IPR043502">
    <property type="entry name" value="DNA/RNA_pol_sf"/>
</dbReference>
<dbReference type="InterPro" id="IPR052560">
    <property type="entry name" value="RdDP_mobile_element"/>
</dbReference>
<dbReference type="Proteomes" id="UP000499080">
    <property type="component" value="Unassembled WGS sequence"/>
</dbReference>
<dbReference type="EMBL" id="BGPR01160354">
    <property type="protein sequence ID" value="GBL93569.1"/>
    <property type="molecule type" value="Genomic_DNA"/>
</dbReference>
<dbReference type="PANTHER" id="PTHR36688">
    <property type="entry name" value="ENDO/EXONUCLEASE/PHOSPHATASE DOMAIN-CONTAINING PROTEIN"/>
    <property type="match status" value="1"/>
</dbReference>
<feature type="domain" description="Reverse transcriptase" evidence="2">
    <location>
        <begin position="320"/>
        <end position="434"/>
    </location>
</feature>
<sequence>MVNTADISEAVQHVVDIIINAADKTIPKSSPRLRKFRRPWWNEACRDSYKNQKKCWNIFRRYPTTENLVAFKRARAFARRIRRRSQRESWIQFVSSITSSTSSKQLWKKVKAANGVYKEFSIPVLNTGHASYSSPLDVANILGQTFAQVSAVDSYSPAFVAIKNRAERMPLTFSSRQSFPYNCEFKMFELQTALSQAHDSSPGPDGIAYNMLRHLDAISLSNLLHLFNRVWREQGFPRQWQEAVVIPILKPGKDPSNPLHYRPIALTSVLCKTLERMVNARIVFELEKQGCIPPLQSGFRRGRSTFDNIVHLETQIRNAFVEGVPQGCVLSVTLFILHFSEILNHLPPSITGTLYVDDLQISCQGCNMRLIERQLQNAINKIVRWCDENGHTLSAEKSKCVHFCRKRSIHADPILSIRNDVIPIVDEIRFLGLIFDRKLTFLPHILQLRKKCEKSLNILKVLSCTSWGADRTSLLHIYQAVVLSRIDYGCMVYGSARSAALRRLDAVHHSALRICSGAFRTSPVESLYTICHQFPLHLRRKKLSIQYYFRSLSLPQHPISHMTLPATLRRIYNARPSHILPFCERVRSIIHDSEFNFPDIQTVDLQIFPPWNIPQFSFLNPFPGFDKSRTSPVIYQQLFSFHRSRYSSYRPIFTDGSKAVGHVGCGIIFDADISSFRLHTSFSILSAELVAIFYALQKISLSFQRQFCIYTDSMSSLETLCHPHFQMHPVAMQILGLLQTLQHRGFCILFCWIPSPVGIIGNEQADHSAKTAASFLHRDIPYCDVKKSIASHISSLWQETWDLQVHNKLHYIKPSIGLWPALPIRGADVKLTRLRIGHTRFTHKHLLFGERAPMCPT</sequence>
<dbReference type="Pfam" id="PF00075">
    <property type="entry name" value="RNase_H"/>
    <property type="match status" value="1"/>
</dbReference>
<gene>
    <name evidence="3" type="ORF">AVEN_150157_1</name>
</gene>
<dbReference type="GO" id="GO:0042575">
    <property type="term" value="C:DNA polymerase complex"/>
    <property type="evidence" value="ECO:0007669"/>
    <property type="project" value="UniProtKB-ARBA"/>
</dbReference>
<comment type="caution">
    <text evidence="3">The sequence shown here is derived from an EMBL/GenBank/DDBJ whole genome shotgun (WGS) entry which is preliminary data.</text>
</comment>
<dbReference type="AlphaFoldDB" id="A0A4Y2BPN9"/>
<accession>A0A4Y2BPN9</accession>
<dbReference type="GO" id="GO:0071897">
    <property type="term" value="P:DNA biosynthetic process"/>
    <property type="evidence" value="ECO:0007669"/>
    <property type="project" value="UniProtKB-ARBA"/>
</dbReference>
<name>A0A4Y2BPN9_ARAVE</name>
<dbReference type="Gene3D" id="3.30.420.10">
    <property type="entry name" value="Ribonuclease H-like superfamily/Ribonuclease H"/>
    <property type="match status" value="1"/>
</dbReference>
<dbReference type="InterPro" id="IPR012337">
    <property type="entry name" value="RNaseH-like_sf"/>
</dbReference>
<dbReference type="CDD" id="cd01650">
    <property type="entry name" value="RT_nLTR_like"/>
    <property type="match status" value="1"/>
</dbReference>
<dbReference type="CDD" id="cd09276">
    <property type="entry name" value="Rnase_HI_RT_non_LTR"/>
    <property type="match status" value="1"/>
</dbReference>
<dbReference type="SUPFAM" id="SSF56672">
    <property type="entry name" value="DNA/RNA polymerases"/>
    <property type="match status" value="1"/>
</dbReference>
<dbReference type="InterPro" id="IPR002156">
    <property type="entry name" value="RNaseH_domain"/>
</dbReference>
<evidence type="ECO:0000313" key="3">
    <source>
        <dbReference type="EMBL" id="GBL93569.1"/>
    </source>
</evidence>
<evidence type="ECO:0000313" key="4">
    <source>
        <dbReference type="Proteomes" id="UP000499080"/>
    </source>
</evidence>
<evidence type="ECO:0000259" key="2">
    <source>
        <dbReference type="Pfam" id="PF00078"/>
    </source>
</evidence>
<dbReference type="SUPFAM" id="SSF53098">
    <property type="entry name" value="Ribonuclease H-like"/>
    <property type="match status" value="1"/>
</dbReference>
<dbReference type="Pfam" id="PF00078">
    <property type="entry name" value="RVT_1"/>
    <property type="match status" value="1"/>
</dbReference>
<evidence type="ECO:0000259" key="1">
    <source>
        <dbReference type="Pfam" id="PF00075"/>
    </source>
</evidence>
<keyword evidence="4" id="KW-1185">Reference proteome</keyword>
<organism evidence="3 4">
    <name type="scientific">Araneus ventricosus</name>
    <name type="common">Orbweaver spider</name>
    <name type="synonym">Epeira ventricosa</name>
    <dbReference type="NCBI Taxonomy" id="182803"/>
    <lineage>
        <taxon>Eukaryota</taxon>
        <taxon>Metazoa</taxon>
        <taxon>Ecdysozoa</taxon>
        <taxon>Arthropoda</taxon>
        <taxon>Chelicerata</taxon>
        <taxon>Arachnida</taxon>
        <taxon>Araneae</taxon>
        <taxon>Araneomorphae</taxon>
        <taxon>Entelegynae</taxon>
        <taxon>Araneoidea</taxon>
        <taxon>Araneidae</taxon>
        <taxon>Araneus</taxon>
    </lineage>
</organism>
<proteinExistence type="predicted"/>
<dbReference type="GO" id="GO:0003676">
    <property type="term" value="F:nucleic acid binding"/>
    <property type="evidence" value="ECO:0007669"/>
    <property type="project" value="InterPro"/>
</dbReference>
<feature type="non-terminal residue" evidence="3">
    <location>
        <position position="857"/>
    </location>
</feature>
<feature type="domain" description="RNase H type-1" evidence="1">
    <location>
        <begin position="652"/>
        <end position="773"/>
    </location>
</feature>
<dbReference type="PANTHER" id="PTHR36688:SF2">
    <property type="entry name" value="ENDONUCLEASE_EXONUCLEASE_PHOSPHATASE DOMAIN-CONTAINING PROTEIN"/>
    <property type="match status" value="1"/>
</dbReference>
<protein>
    <submittedName>
        <fullName evidence="3">Uncharacterized protein</fullName>
    </submittedName>
</protein>
<dbReference type="GO" id="GO:0004523">
    <property type="term" value="F:RNA-DNA hybrid ribonuclease activity"/>
    <property type="evidence" value="ECO:0007669"/>
    <property type="project" value="InterPro"/>
</dbReference>
<dbReference type="InterPro" id="IPR000477">
    <property type="entry name" value="RT_dom"/>
</dbReference>
<reference evidence="3 4" key="1">
    <citation type="journal article" date="2019" name="Sci. Rep.">
        <title>Orb-weaving spider Araneus ventricosus genome elucidates the spidroin gene catalogue.</title>
        <authorList>
            <person name="Kono N."/>
            <person name="Nakamura H."/>
            <person name="Ohtoshi R."/>
            <person name="Moran D.A.P."/>
            <person name="Shinohara A."/>
            <person name="Yoshida Y."/>
            <person name="Fujiwara M."/>
            <person name="Mori M."/>
            <person name="Tomita M."/>
            <person name="Arakawa K."/>
        </authorList>
    </citation>
    <scope>NUCLEOTIDE SEQUENCE [LARGE SCALE GENOMIC DNA]</scope>
</reference>
<dbReference type="OrthoDB" id="6436749at2759"/>
<dbReference type="InterPro" id="IPR036397">
    <property type="entry name" value="RNaseH_sf"/>
</dbReference>